<organism evidence="2 3">
    <name type="scientific">Roseobacter fucihabitans</name>
    <dbReference type="NCBI Taxonomy" id="1537242"/>
    <lineage>
        <taxon>Bacteria</taxon>
        <taxon>Pseudomonadati</taxon>
        <taxon>Pseudomonadota</taxon>
        <taxon>Alphaproteobacteria</taxon>
        <taxon>Rhodobacterales</taxon>
        <taxon>Roseobacteraceae</taxon>
        <taxon>Roseobacter</taxon>
    </lineage>
</organism>
<feature type="transmembrane region" description="Helical" evidence="1">
    <location>
        <begin position="26"/>
        <end position="49"/>
    </location>
</feature>
<proteinExistence type="predicted"/>
<feature type="transmembrane region" description="Helical" evidence="1">
    <location>
        <begin position="102"/>
        <end position="131"/>
    </location>
</feature>
<feature type="transmembrane region" description="Helical" evidence="1">
    <location>
        <begin position="61"/>
        <end position="82"/>
    </location>
</feature>
<geneLocation type="plasmid" evidence="2 3">
    <name>pROLI127</name>
</geneLocation>
<dbReference type="Proteomes" id="UP001318682">
    <property type="component" value="Plasmid pROLI127"/>
</dbReference>
<feature type="transmembrane region" description="Helical" evidence="1">
    <location>
        <begin position="316"/>
        <end position="335"/>
    </location>
</feature>
<feature type="transmembrane region" description="Helical" evidence="1">
    <location>
        <begin position="347"/>
        <end position="365"/>
    </location>
</feature>
<keyword evidence="1" id="KW-0472">Membrane</keyword>
<accession>A0ABZ2C1W4</accession>
<keyword evidence="1" id="KW-1133">Transmembrane helix</keyword>
<feature type="transmembrane region" description="Helical" evidence="1">
    <location>
        <begin position="291"/>
        <end position="310"/>
    </location>
</feature>
<dbReference type="EMBL" id="CP143424">
    <property type="protein sequence ID" value="WVX51506.1"/>
    <property type="molecule type" value="Genomic_DNA"/>
</dbReference>
<evidence type="ECO:0000313" key="3">
    <source>
        <dbReference type="Proteomes" id="UP001318682"/>
    </source>
</evidence>
<sequence>MMRPPGAFLRACTDFSRPEHISLPRLLGSLVLLMVLCFLLSPVTGRGLWIDETMAMANYPLASVGAGFAPLPFYAQAAPGVYSLFLSALANWPPETIRLIQIGVVLGLILTACLLVRAPWIVTFCVLLLGLQQGEFIRYASELKYYGLETASVFACTTWLIARPLSRPFQAVDALGLLALASCGNVALLYAVICLFVVIGLCWSLHGMRTREVPWIGLTLLGCVVLYGLALRGVAVQVHNYPQAYQNRGWTDLTFAASVMTAPLSKASLALFLVLAVAGGLLRNHMHMARWLLASVLLLMSLAVLIWLGTYPASHIRYFIALYGVFLAFPLAAMLDAEHGEATLRNVGAAGLVALVLLGSAQQSLSTLKDVWRDPHLFEQDDNLALVTWLNDQPATDVVLWHGAQPTIAYYTRHMPGLGKHRYLYELNSMTGKVAPELFDAAFRNQDYQQVSARVERAIALPGAWSRFVSVYSIYGDFSGPAEAMLKNAPQNAPFLIAASRMHGEITRDSTDTRTSGLLKALDQTGCDWLVALSARKVFVLRASCRAQE</sequence>
<reference evidence="2 3" key="1">
    <citation type="submission" date="2024-01" db="EMBL/GenBank/DDBJ databases">
        <title>Roseobacter fucihabitans sp. nov., isolated from the brown alga Fucus spiralis.</title>
        <authorList>
            <person name="Hahnke S."/>
            <person name="Berger M."/>
            <person name="Schlingloff A."/>
            <person name="Athale I."/>
            <person name="Neumann-Schaal M."/>
            <person name="Adenaya A."/>
            <person name="Poehlein A."/>
            <person name="Daniel R."/>
            <person name="Pertersen J."/>
            <person name="Brinkhoff T."/>
        </authorList>
    </citation>
    <scope>NUCLEOTIDE SEQUENCE [LARGE SCALE GENOMIC DNA]</scope>
    <source>
        <strain evidence="2 3">B14</strain>
        <plasmid evidence="2 3">pROLI127</plasmid>
    </source>
</reference>
<gene>
    <name evidence="2" type="ORF">ROLI_046080</name>
</gene>
<feature type="transmembrane region" description="Helical" evidence="1">
    <location>
        <begin position="255"/>
        <end position="279"/>
    </location>
</feature>
<evidence type="ECO:0000256" key="1">
    <source>
        <dbReference type="SAM" id="Phobius"/>
    </source>
</evidence>
<evidence type="ECO:0000313" key="2">
    <source>
        <dbReference type="EMBL" id="WVX51506.1"/>
    </source>
</evidence>
<dbReference type="RefSeq" id="WP_187431080.1">
    <property type="nucleotide sequence ID" value="NZ_CP143424.1"/>
</dbReference>
<name>A0ABZ2C1W4_9RHOB</name>
<keyword evidence="1" id="KW-0812">Transmembrane</keyword>
<keyword evidence="2" id="KW-0614">Plasmid</keyword>
<feature type="transmembrane region" description="Helical" evidence="1">
    <location>
        <begin position="215"/>
        <end position="235"/>
    </location>
</feature>
<protein>
    <recommendedName>
        <fullName evidence="4">Glycosyltransferase RgtA/B/C/D-like domain-containing protein</fullName>
    </recommendedName>
</protein>
<feature type="transmembrane region" description="Helical" evidence="1">
    <location>
        <begin position="174"/>
        <end position="203"/>
    </location>
</feature>
<evidence type="ECO:0008006" key="4">
    <source>
        <dbReference type="Google" id="ProtNLM"/>
    </source>
</evidence>
<keyword evidence="3" id="KW-1185">Reference proteome</keyword>